<dbReference type="InterPro" id="IPR015422">
    <property type="entry name" value="PyrdxlP-dep_Trfase_small"/>
</dbReference>
<keyword evidence="2 3" id="KW-0663">Pyridoxal phosphate</keyword>
<evidence type="ECO:0000313" key="4">
    <source>
        <dbReference type="EMBL" id="KAG0648231.1"/>
    </source>
</evidence>
<dbReference type="Pfam" id="PF01053">
    <property type="entry name" value="Cys_Met_Meta_PP"/>
    <property type="match status" value="1"/>
</dbReference>
<evidence type="ECO:0000256" key="2">
    <source>
        <dbReference type="ARBA" id="ARBA00022898"/>
    </source>
</evidence>
<organism evidence="4 5">
    <name type="scientific">Hyphodiscus hymeniophilus</name>
    <dbReference type="NCBI Taxonomy" id="353542"/>
    <lineage>
        <taxon>Eukaryota</taxon>
        <taxon>Fungi</taxon>
        <taxon>Dikarya</taxon>
        <taxon>Ascomycota</taxon>
        <taxon>Pezizomycotina</taxon>
        <taxon>Leotiomycetes</taxon>
        <taxon>Helotiales</taxon>
        <taxon>Hyphodiscaceae</taxon>
        <taxon>Hyphodiscus</taxon>
    </lineage>
</organism>
<reference evidence="4" key="1">
    <citation type="submission" date="2019-07" db="EMBL/GenBank/DDBJ databases">
        <title>Hyphodiscus hymeniophilus genome sequencing and assembly.</title>
        <authorList>
            <person name="Kramer G."/>
            <person name="Nodwell J."/>
        </authorList>
    </citation>
    <scope>NUCLEOTIDE SEQUENCE</scope>
    <source>
        <strain evidence="4">ATCC 34498</strain>
    </source>
</reference>
<proteinExistence type="inferred from homology"/>
<dbReference type="SUPFAM" id="SSF53383">
    <property type="entry name" value="PLP-dependent transferases"/>
    <property type="match status" value="1"/>
</dbReference>
<accession>A0A9P6VHK3</accession>
<dbReference type="EMBL" id="VNKQ01000010">
    <property type="protein sequence ID" value="KAG0648231.1"/>
    <property type="molecule type" value="Genomic_DNA"/>
</dbReference>
<keyword evidence="5" id="KW-1185">Reference proteome</keyword>
<dbReference type="InterPro" id="IPR015421">
    <property type="entry name" value="PyrdxlP-dep_Trfase_major"/>
</dbReference>
<dbReference type="InterPro" id="IPR051750">
    <property type="entry name" value="Trans-sulfuration_enzymes"/>
</dbReference>
<dbReference type="Proteomes" id="UP000785200">
    <property type="component" value="Unassembled WGS sequence"/>
</dbReference>
<comment type="caution">
    <text evidence="4">The sequence shown here is derived from an EMBL/GenBank/DDBJ whole genome shotgun (WGS) entry which is preliminary data.</text>
</comment>
<dbReference type="PANTHER" id="PTHR42699:SF1">
    <property type="entry name" value="CYSTATHIONINE GAMMA-SYNTHASE-RELATED"/>
    <property type="match status" value="1"/>
</dbReference>
<dbReference type="GO" id="GO:0019346">
    <property type="term" value="P:transsulfuration"/>
    <property type="evidence" value="ECO:0007669"/>
    <property type="project" value="InterPro"/>
</dbReference>
<evidence type="ECO:0000256" key="3">
    <source>
        <dbReference type="RuleBase" id="RU362118"/>
    </source>
</evidence>
<sequence length="551" mass="61075">MSVAKIQTESGYALPPAPRHSITVHSPGWENALKFMNKDIEFIMSVKSMYPRMLLHRDIQELTQKILAFAKAEGQNALFFVTKRAADACVIYATAAKRGDDILSAEEIAVRIFDIDVRLYGVFFPAQKTPVLMPFWSHPGVGISSRLAEESLKHLDLLHEVVSDDSPAPKLADSPAHAVLRERIAGLLERATADPPRKDKVKPDDVYLFQTGMASIWLPHQYLLSKFNGTTVLFGFAFHSTIHVFEDYGPGAKLLGLGTEEELDQLETHLKAELKEGRKVQAVWCEFPSNPLLVTPNLGRLRSLADNYGFALIVDDTIGSFCNVDVMGAADIVVTSLTKSFSGYADVMGASAVLNPSSSRYPELKALFKESYSNNLYNGDAEVLEKNSRDYMQRSATINNNTLRIAEWLQSKAQSPGSSISRVYHPSISSSKANYESRMRKKTPDFTPGYGCLLSVEFENVEATIAFYDNLNVHHGPHLGAHLTLAMPYAKVLYGQDDLEWAGKYGLKETQIRIAPGLEETELLIEDFKIAVRAADEVKEKRAKAAAPIKS</sequence>
<dbReference type="Gene3D" id="3.40.640.10">
    <property type="entry name" value="Type I PLP-dependent aspartate aminotransferase-like (Major domain)"/>
    <property type="match status" value="1"/>
</dbReference>
<dbReference type="Gene3D" id="3.90.1150.10">
    <property type="entry name" value="Aspartate Aminotransferase, domain 1"/>
    <property type="match status" value="1"/>
</dbReference>
<dbReference type="InterPro" id="IPR000277">
    <property type="entry name" value="Cys/Met-Metab_PyrdxlP-dep_enz"/>
</dbReference>
<dbReference type="InterPro" id="IPR015424">
    <property type="entry name" value="PyrdxlP-dep_Trfase"/>
</dbReference>
<dbReference type="OrthoDB" id="10047078at2759"/>
<evidence type="ECO:0000256" key="1">
    <source>
        <dbReference type="ARBA" id="ARBA00001933"/>
    </source>
</evidence>
<gene>
    <name evidence="4" type="ORF">D0Z07_5511</name>
</gene>
<evidence type="ECO:0000313" key="5">
    <source>
        <dbReference type="Proteomes" id="UP000785200"/>
    </source>
</evidence>
<dbReference type="AlphaFoldDB" id="A0A9P6VHK3"/>
<dbReference type="GO" id="GO:0003962">
    <property type="term" value="F:cystathionine gamma-synthase activity"/>
    <property type="evidence" value="ECO:0007669"/>
    <property type="project" value="TreeGrafter"/>
</dbReference>
<comment type="cofactor">
    <cofactor evidence="1 3">
        <name>pyridoxal 5'-phosphate</name>
        <dbReference type="ChEBI" id="CHEBI:597326"/>
    </cofactor>
</comment>
<name>A0A9P6VHK3_9HELO</name>
<dbReference type="PANTHER" id="PTHR42699">
    <property type="match status" value="1"/>
</dbReference>
<comment type="similarity">
    <text evidence="3">Belongs to the trans-sulfuration enzymes family.</text>
</comment>
<dbReference type="GO" id="GO:0030170">
    <property type="term" value="F:pyridoxal phosphate binding"/>
    <property type="evidence" value="ECO:0007669"/>
    <property type="project" value="InterPro"/>
</dbReference>
<protein>
    <submittedName>
        <fullName evidence="4">O-succinylhomoserine (Thiol)-lyase</fullName>
    </submittedName>
</protein>